<name>A0ABS2MUQ0_9BACI</name>
<dbReference type="PANTHER" id="PTHR21180">
    <property type="entry name" value="ENDONUCLEASE/EXONUCLEASE/PHOSPHATASE FAMILY DOMAIN-CONTAINING PROTEIN 1"/>
    <property type="match status" value="1"/>
</dbReference>
<accession>A0ABS2MUQ0</accession>
<evidence type="ECO:0000259" key="2">
    <source>
        <dbReference type="SMART" id="SM00278"/>
    </source>
</evidence>
<dbReference type="InterPro" id="IPR019554">
    <property type="entry name" value="Soluble_ligand-bd"/>
</dbReference>
<dbReference type="SUPFAM" id="SSF47781">
    <property type="entry name" value="RuvA domain 2-like"/>
    <property type="match status" value="1"/>
</dbReference>
<dbReference type="Gene3D" id="3.10.20.600">
    <property type="match status" value="1"/>
</dbReference>
<dbReference type="InterPro" id="IPR051675">
    <property type="entry name" value="Endo/Exo/Phosphatase_dom_1"/>
</dbReference>
<dbReference type="InterPro" id="IPR003583">
    <property type="entry name" value="Hlx-hairpin-Hlx_DNA-bd_motif"/>
</dbReference>
<evidence type="ECO:0000313" key="3">
    <source>
        <dbReference type="EMBL" id="MBM7569600.1"/>
    </source>
</evidence>
<feature type="domain" description="Helix-hairpin-helix DNA-binding motif class 1" evidence="2">
    <location>
        <begin position="150"/>
        <end position="169"/>
    </location>
</feature>
<dbReference type="SMART" id="SM00278">
    <property type="entry name" value="HhH1"/>
    <property type="match status" value="2"/>
</dbReference>
<gene>
    <name evidence="3" type="ORF">JOC48_000069</name>
</gene>
<dbReference type="NCBIfam" id="TIGR00426">
    <property type="entry name" value="competence protein ComEA helix-hairpin-helix repeat region"/>
    <property type="match status" value="1"/>
</dbReference>
<dbReference type="Proteomes" id="UP001296943">
    <property type="component" value="Unassembled WGS sequence"/>
</dbReference>
<keyword evidence="4" id="KW-1185">Reference proteome</keyword>
<dbReference type="Gene3D" id="1.10.150.320">
    <property type="entry name" value="Photosystem II 12 kDa extrinsic protein"/>
    <property type="match status" value="1"/>
</dbReference>
<dbReference type="Pfam" id="PF12836">
    <property type="entry name" value="HHH_3"/>
    <property type="match status" value="1"/>
</dbReference>
<dbReference type="InterPro" id="IPR004509">
    <property type="entry name" value="Competence_ComEA_HhH"/>
</dbReference>
<evidence type="ECO:0000313" key="4">
    <source>
        <dbReference type="Proteomes" id="UP001296943"/>
    </source>
</evidence>
<protein>
    <submittedName>
        <fullName evidence="3">Competence protein ComEA</fullName>
    </submittedName>
</protein>
<keyword evidence="1" id="KW-1133">Transmembrane helix</keyword>
<evidence type="ECO:0000256" key="1">
    <source>
        <dbReference type="SAM" id="Phobius"/>
    </source>
</evidence>
<feature type="domain" description="Helix-hairpin-helix DNA-binding motif class 1" evidence="2">
    <location>
        <begin position="180"/>
        <end position="199"/>
    </location>
</feature>
<dbReference type="EMBL" id="JAFBDR010000001">
    <property type="protein sequence ID" value="MBM7569600.1"/>
    <property type="molecule type" value="Genomic_DNA"/>
</dbReference>
<proteinExistence type="predicted"/>
<keyword evidence="1" id="KW-0472">Membrane</keyword>
<reference evidence="3 4" key="1">
    <citation type="submission" date="2021-01" db="EMBL/GenBank/DDBJ databases">
        <title>Genomic Encyclopedia of Type Strains, Phase IV (KMG-IV): sequencing the most valuable type-strain genomes for metagenomic binning, comparative biology and taxonomic classification.</title>
        <authorList>
            <person name="Goeker M."/>
        </authorList>
    </citation>
    <scope>NUCLEOTIDE SEQUENCE [LARGE SCALE GENOMIC DNA]</scope>
    <source>
        <strain evidence="3 4">DSM 23711</strain>
    </source>
</reference>
<feature type="transmembrane region" description="Helical" evidence="1">
    <location>
        <begin position="12"/>
        <end position="29"/>
    </location>
</feature>
<keyword evidence="1" id="KW-0812">Transmembrane</keyword>
<dbReference type="Pfam" id="PF10531">
    <property type="entry name" value="SLBB"/>
    <property type="match status" value="1"/>
</dbReference>
<organism evidence="3 4">
    <name type="scientific">Aquibacillus albus</name>
    <dbReference type="NCBI Taxonomy" id="1168171"/>
    <lineage>
        <taxon>Bacteria</taxon>
        <taxon>Bacillati</taxon>
        <taxon>Bacillota</taxon>
        <taxon>Bacilli</taxon>
        <taxon>Bacillales</taxon>
        <taxon>Bacillaceae</taxon>
        <taxon>Aquibacillus</taxon>
    </lineage>
</organism>
<comment type="caution">
    <text evidence="3">The sequence shown here is derived from an EMBL/GenBank/DDBJ whole genome shotgun (WGS) entry which is preliminary data.</text>
</comment>
<sequence>MNYFMLGLKNNWIFLIVIGFLIFIILFHLTNKTNNHTINEIPDELLPSSNQENINHKEDIPSQTIIFVDIKGAVKYPGVYEVDPEKRVRDLIDLAGGFTNNADINSVNLAQKIYDEMVIFVPEEGQAVVQNEFIGSQKIEKIRVNNATEEEIAKLDGIGDVKAKAIVEFRDTYGYFKDINDLLSVSGIGEKTLEKIRDQIQVP</sequence>
<dbReference type="InterPro" id="IPR010994">
    <property type="entry name" value="RuvA_2-like"/>
</dbReference>
<dbReference type="PANTHER" id="PTHR21180:SF32">
    <property type="entry name" value="ENDONUCLEASE_EXONUCLEASE_PHOSPHATASE FAMILY DOMAIN-CONTAINING PROTEIN 1"/>
    <property type="match status" value="1"/>
</dbReference>